<feature type="domain" description="RNase H type-1" evidence="17">
    <location>
        <begin position="81"/>
        <end position="219"/>
    </location>
</feature>
<dbReference type="PROSITE" id="PS50876">
    <property type="entry name" value="ZF_INTEGRASE"/>
    <property type="match status" value="1"/>
</dbReference>
<dbReference type="Proteomes" id="UP000694563">
    <property type="component" value="Unassembled WGS sequence"/>
</dbReference>
<dbReference type="GO" id="GO:0008270">
    <property type="term" value="F:zinc ion binding"/>
    <property type="evidence" value="ECO:0007669"/>
    <property type="project" value="UniProtKB-KW"/>
</dbReference>
<dbReference type="PROSITE" id="PS50994">
    <property type="entry name" value="INTEGRASE"/>
    <property type="match status" value="1"/>
</dbReference>
<dbReference type="Gene3D" id="1.10.10.200">
    <property type="match status" value="1"/>
</dbReference>
<dbReference type="GO" id="GO:0035613">
    <property type="term" value="F:RNA stem-loop binding"/>
    <property type="evidence" value="ECO:0007669"/>
    <property type="project" value="TreeGrafter"/>
</dbReference>
<protein>
    <recommendedName>
        <fullName evidence="1">RNA-directed DNA polymerase</fullName>
        <ecNumber evidence="1">2.7.7.49</ecNumber>
    </recommendedName>
</protein>
<evidence type="ECO:0000259" key="19">
    <source>
        <dbReference type="PROSITE" id="PS51027"/>
    </source>
</evidence>
<evidence type="ECO:0000256" key="15">
    <source>
        <dbReference type="SAM" id="MobiDB-lite"/>
    </source>
</evidence>
<keyword evidence="4" id="KW-0540">Nuclease</keyword>
<keyword evidence="21" id="KW-1185">Reference proteome</keyword>
<dbReference type="PROSITE" id="PS50879">
    <property type="entry name" value="RNASE_H_1"/>
    <property type="match status" value="1"/>
</dbReference>
<evidence type="ECO:0000259" key="18">
    <source>
        <dbReference type="PROSITE" id="PS50994"/>
    </source>
</evidence>
<evidence type="ECO:0000259" key="16">
    <source>
        <dbReference type="PROSITE" id="PS50876"/>
    </source>
</evidence>
<feature type="domain" description="Integrase catalytic" evidence="18">
    <location>
        <begin position="274"/>
        <end position="437"/>
    </location>
</feature>
<dbReference type="Gene3D" id="3.30.420.10">
    <property type="entry name" value="Ribonuclease H-like superfamily/Ribonuclease H"/>
    <property type="match status" value="2"/>
</dbReference>
<evidence type="ECO:0000259" key="17">
    <source>
        <dbReference type="PROSITE" id="PS50879"/>
    </source>
</evidence>
<keyword evidence="13" id="KW-0863">Zinc-finger</keyword>
<feature type="compositionally biased region" description="Low complexity" evidence="15">
    <location>
        <begin position="498"/>
        <end position="514"/>
    </location>
</feature>
<dbReference type="GO" id="GO:0003964">
    <property type="term" value="F:RNA-directed DNA polymerase activity"/>
    <property type="evidence" value="ECO:0007669"/>
    <property type="project" value="UniProtKB-KW"/>
</dbReference>
<keyword evidence="11" id="KW-0238">DNA-binding</keyword>
<evidence type="ECO:0000256" key="14">
    <source>
        <dbReference type="PROSITE-ProRule" id="PRU00506"/>
    </source>
</evidence>
<accession>A0A8C3UST6</accession>
<evidence type="ECO:0000256" key="12">
    <source>
        <dbReference type="ARBA" id="ARBA00023268"/>
    </source>
</evidence>
<dbReference type="SUPFAM" id="SSF53098">
    <property type="entry name" value="Ribonuclease H-like"/>
    <property type="match status" value="2"/>
</dbReference>
<dbReference type="Pfam" id="PF00552">
    <property type="entry name" value="IN_DBD_C"/>
    <property type="match status" value="1"/>
</dbReference>
<dbReference type="PROSITE" id="PS51027">
    <property type="entry name" value="INTEGRASE_DBD"/>
    <property type="match status" value="1"/>
</dbReference>
<evidence type="ECO:0000313" key="21">
    <source>
        <dbReference type="Proteomes" id="UP000694563"/>
    </source>
</evidence>
<keyword evidence="10" id="KW-0695">RNA-directed DNA polymerase</keyword>
<evidence type="ECO:0000313" key="20">
    <source>
        <dbReference type="Ensembl" id="ENSCUSP00005016355.1"/>
    </source>
</evidence>
<keyword evidence="2" id="KW-0808">Transferase</keyword>
<keyword evidence="9" id="KW-0229">DNA integration</keyword>
<dbReference type="InterPro" id="IPR001037">
    <property type="entry name" value="Integrase_C_retrovir"/>
</dbReference>
<feature type="domain" description="Integrase-type" evidence="16">
    <location>
        <begin position="224"/>
        <end position="265"/>
    </location>
</feature>
<dbReference type="Ensembl" id="ENSCUST00005016972.1">
    <property type="protein sequence ID" value="ENSCUSP00005016355.1"/>
    <property type="gene ID" value="ENSCUSG00005010515.1"/>
</dbReference>
<keyword evidence="6" id="KW-0255">Endonuclease</keyword>
<organism evidence="20 21">
    <name type="scientific">Catharus ustulatus</name>
    <name type="common">Russet-backed thrush</name>
    <name type="synonym">Hylocichla ustulatus</name>
    <dbReference type="NCBI Taxonomy" id="91951"/>
    <lineage>
        <taxon>Eukaryota</taxon>
        <taxon>Metazoa</taxon>
        <taxon>Chordata</taxon>
        <taxon>Craniata</taxon>
        <taxon>Vertebrata</taxon>
        <taxon>Euteleostomi</taxon>
        <taxon>Archelosauria</taxon>
        <taxon>Archosauria</taxon>
        <taxon>Dinosauria</taxon>
        <taxon>Saurischia</taxon>
        <taxon>Theropoda</taxon>
        <taxon>Coelurosauria</taxon>
        <taxon>Aves</taxon>
        <taxon>Neognathae</taxon>
        <taxon>Neoaves</taxon>
        <taxon>Telluraves</taxon>
        <taxon>Australaves</taxon>
        <taxon>Passeriformes</taxon>
        <taxon>Turdidae</taxon>
        <taxon>Catharus</taxon>
    </lineage>
</organism>
<evidence type="ECO:0000256" key="1">
    <source>
        <dbReference type="ARBA" id="ARBA00012493"/>
    </source>
</evidence>
<dbReference type="SUPFAM" id="SSF46919">
    <property type="entry name" value="N-terminal Zn binding domain of HIV integrase"/>
    <property type="match status" value="1"/>
</dbReference>
<dbReference type="InterPro" id="IPR017856">
    <property type="entry name" value="Integrase-like_N"/>
</dbReference>
<reference evidence="20" key="2">
    <citation type="submission" date="2025-09" db="UniProtKB">
        <authorList>
            <consortium name="Ensembl"/>
        </authorList>
    </citation>
    <scope>IDENTIFICATION</scope>
</reference>
<dbReference type="PANTHER" id="PTHR41694">
    <property type="entry name" value="ENDOGENOUS RETROVIRUS GROUP K MEMBER POL PROTEIN"/>
    <property type="match status" value="1"/>
</dbReference>
<feature type="region of interest" description="Disordered" evidence="15">
    <location>
        <begin position="497"/>
        <end position="558"/>
    </location>
</feature>
<keyword evidence="8" id="KW-0862">Zinc</keyword>
<evidence type="ECO:0000256" key="13">
    <source>
        <dbReference type="PROSITE-ProRule" id="PRU00450"/>
    </source>
</evidence>
<evidence type="ECO:0000256" key="10">
    <source>
        <dbReference type="ARBA" id="ARBA00022918"/>
    </source>
</evidence>
<dbReference type="AlphaFoldDB" id="A0A8C3UST6"/>
<feature type="domain" description="Integrase-type" evidence="19">
    <location>
        <begin position="446"/>
        <end position="493"/>
    </location>
</feature>
<dbReference type="SUPFAM" id="SSF50122">
    <property type="entry name" value="DNA-binding domain of retroviral integrase"/>
    <property type="match status" value="1"/>
</dbReference>
<evidence type="ECO:0000256" key="9">
    <source>
        <dbReference type="ARBA" id="ARBA00022908"/>
    </source>
</evidence>
<evidence type="ECO:0000256" key="2">
    <source>
        <dbReference type="ARBA" id="ARBA00022679"/>
    </source>
</evidence>
<dbReference type="GO" id="GO:0015074">
    <property type="term" value="P:DNA integration"/>
    <property type="evidence" value="ECO:0007669"/>
    <property type="project" value="UniProtKB-KW"/>
</dbReference>
<evidence type="ECO:0000256" key="3">
    <source>
        <dbReference type="ARBA" id="ARBA00022695"/>
    </source>
</evidence>
<evidence type="ECO:0000256" key="8">
    <source>
        <dbReference type="ARBA" id="ARBA00022833"/>
    </source>
</evidence>
<evidence type="ECO:0000256" key="6">
    <source>
        <dbReference type="ARBA" id="ARBA00022759"/>
    </source>
</evidence>
<reference evidence="20" key="1">
    <citation type="submission" date="2025-08" db="UniProtKB">
        <authorList>
            <consortium name="Ensembl"/>
        </authorList>
    </citation>
    <scope>IDENTIFICATION</scope>
</reference>
<dbReference type="InterPro" id="IPR036397">
    <property type="entry name" value="RNaseH_sf"/>
</dbReference>
<dbReference type="Gene3D" id="2.30.30.10">
    <property type="entry name" value="Integrase, C-terminal domain superfamily, retroviral"/>
    <property type="match status" value="1"/>
</dbReference>
<proteinExistence type="predicted"/>
<keyword evidence="7" id="KW-0378">Hydrolase</keyword>
<dbReference type="InterPro" id="IPR003308">
    <property type="entry name" value="Integrase_Zn-bd_dom_N"/>
</dbReference>
<keyword evidence="12" id="KW-0511">Multifunctional enzyme</keyword>
<feature type="DNA-binding region" description="Integrase-type" evidence="14">
    <location>
        <begin position="446"/>
        <end position="493"/>
    </location>
</feature>
<evidence type="ECO:0000256" key="4">
    <source>
        <dbReference type="ARBA" id="ARBA00022722"/>
    </source>
</evidence>
<dbReference type="InterPro" id="IPR001584">
    <property type="entry name" value="Integrase_cat-core"/>
</dbReference>
<name>A0A8C3UST6_CATUS</name>
<dbReference type="Pfam" id="PF00075">
    <property type="entry name" value="RNase_H"/>
    <property type="match status" value="1"/>
</dbReference>
<evidence type="ECO:0000256" key="7">
    <source>
        <dbReference type="ARBA" id="ARBA00022801"/>
    </source>
</evidence>
<dbReference type="InterPro" id="IPR012337">
    <property type="entry name" value="RNaseH-like_sf"/>
</dbReference>
<evidence type="ECO:0000256" key="11">
    <source>
        <dbReference type="ARBA" id="ARBA00023125"/>
    </source>
</evidence>
<keyword evidence="3" id="KW-0548">Nucleotidyltransferase</keyword>
<dbReference type="Pfam" id="PF00665">
    <property type="entry name" value="rve"/>
    <property type="match status" value="1"/>
</dbReference>
<dbReference type="EC" id="2.7.7.49" evidence="1"/>
<evidence type="ECO:0000256" key="5">
    <source>
        <dbReference type="ARBA" id="ARBA00022723"/>
    </source>
</evidence>
<dbReference type="GO" id="GO:0003677">
    <property type="term" value="F:DNA binding"/>
    <property type="evidence" value="ECO:0007669"/>
    <property type="project" value="UniProtKB-KW"/>
</dbReference>
<keyword evidence="5" id="KW-0479">Metal-binding</keyword>
<sequence>MAQLIRKARTRLRSLAGCEFTCIYLPLTTGDLEHLLQTNESLQFALDSYTGQISIHLPKHKLFNRNTVFHLVPKLVQSRAPLKALTVFTDGSGSSHKSVMTWKDPKTQKWESDVQIVDGSPQIAELAAVVRAFEKFKDEPFNLVTDSAYVAGIAMRAKHAFIKEVSNPKLYQLISELTQLFSSRKQPYHIMHVRSHTDLPGFITEGNRKADALAMPAQSANVPDIFAQAKLSHAFFHQNVPVLIRMFKISKYQAKAIVATCPNCQNYQIPSMGTGLNPRSLNSCQLWQTDVTHFPSFGKSKYVHVSVDTFSGVIFASAHAGEKATHVIKHFLLAFATLGVPKKIKTDNGPAYKSQDLKRFLNEWGIEHTRGIPENSTGQSIVERTHQTLKRVLNQQHRDTIILSPVESLCKVLYVINFLNCSASEPDPPILRHFANSTQAKLTEKPPVLVKDPETHQVSGPFQLITWGRGYACVSLPSGPRWFPGKNVKPYLGTAKITSKNSNKSSPESNTKPPQNQTSSAWRRRHRKAPTQQKINRPVTRQQTKQKVKQPSAVSAKS</sequence>
<dbReference type="InterPro" id="IPR036862">
    <property type="entry name" value="Integrase_C_dom_sf_retrovir"/>
</dbReference>
<dbReference type="InterPro" id="IPR002156">
    <property type="entry name" value="RNaseH_domain"/>
</dbReference>
<dbReference type="PANTHER" id="PTHR41694:SF4">
    <property type="entry name" value="ENDOGENOUS RETROVIRUS GROUP K MEMBER 10 POL PROTEIN-RELATED"/>
    <property type="match status" value="1"/>
</dbReference>
<dbReference type="GO" id="GO:0004523">
    <property type="term" value="F:RNA-DNA hybrid ribonuclease activity"/>
    <property type="evidence" value="ECO:0007669"/>
    <property type="project" value="InterPro"/>
</dbReference>
<dbReference type="Pfam" id="PF02022">
    <property type="entry name" value="Integrase_Zn"/>
    <property type="match status" value="1"/>
</dbReference>